<organism evidence="18 19">
    <name type="scientific">Mycena indigotica</name>
    <dbReference type="NCBI Taxonomy" id="2126181"/>
    <lineage>
        <taxon>Eukaryota</taxon>
        <taxon>Fungi</taxon>
        <taxon>Dikarya</taxon>
        <taxon>Basidiomycota</taxon>
        <taxon>Agaricomycotina</taxon>
        <taxon>Agaricomycetes</taxon>
        <taxon>Agaricomycetidae</taxon>
        <taxon>Agaricales</taxon>
        <taxon>Marasmiineae</taxon>
        <taxon>Mycenaceae</taxon>
        <taxon>Mycena</taxon>
    </lineage>
</organism>
<comment type="subcellular location">
    <subcellularLocation>
        <location evidence="1">Secreted</location>
    </subcellularLocation>
</comment>
<dbReference type="OrthoDB" id="6509975at2759"/>
<evidence type="ECO:0000256" key="13">
    <source>
        <dbReference type="ARBA" id="ARBA00043788"/>
    </source>
</evidence>
<dbReference type="Pfam" id="PF00328">
    <property type="entry name" value="His_Phos_2"/>
    <property type="match status" value="1"/>
</dbReference>
<feature type="active site" description="Nucleophile" evidence="16">
    <location>
        <position position="71"/>
    </location>
</feature>
<evidence type="ECO:0000256" key="12">
    <source>
        <dbReference type="ARBA" id="ARBA00043748"/>
    </source>
</evidence>
<reference evidence="18" key="1">
    <citation type="submission" date="2020-05" db="EMBL/GenBank/DDBJ databases">
        <title>Mycena genomes resolve the evolution of fungal bioluminescence.</title>
        <authorList>
            <person name="Tsai I.J."/>
        </authorList>
    </citation>
    <scope>NUCLEOTIDE SEQUENCE</scope>
    <source>
        <strain evidence="18">171206Taipei</strain>
    </source>
</reference>
<comment type="catalytic activity">
    <reaction evidence="12">
        <text>1D-myo-inositol 1,2,4,5,6-pentakisphosphate + H2O = 1D-myo-inositol 1,2,5,6-tetrakisphosphate + phosphate</text>
        <dbReference type="Rhea" id="RHEA:77115"/>
        <dbReference type="ChEBI" id="CHEBI:15377"/>
        <dbReference type="ChEBI" id="CHEBI:43474"/>
        <dbReference type="ChEBI" id="CHEBI:57798"/>
        <dbReference type="ChEBI" id="CHEBI:195535"/>
    </reaction>
    <physiologicalReaction direction="left-to-right" evidence="12">
        <dbReference type="Rhea" id="RHEA:77116"/>
    </physiologicalReaction>
</comment>
<dbReference type="Proteomes" id="UP000636479">
    <property type="component" value="Unassembled WGS sequence"/>
</dbReference>
<evidence type="ECO:0000256" key="17">
    <source>
        <dbReference type="PIRSR" id="PIRSR000894-2"/>
    </source>
</evidence>
<comment type="catalytic activity">
    <reaction evidence="13">
        <text>1D-myo-inositol hexakisphosphate + H2O = 1D-myo-inositol 1,2,4,5,6-pentakisphosphate + phosphate</text>
        <dbReference type="Rhea" id="RHEA:16989"/>
        <dbReference type="ChEBI" id="CHEBI:15377"/>
        <dbReference type="ChEBI" id="CHEBI:43474"/>
        <dbReference type="ChEBI" id="CHEBI:57798"/>
        <dbReference type="ChEBI" id="CHEBI:58130"/>
        <dbReference type="EC" id="3.1.3.8"/>
    </reaction>
    <physiologicalReaction direction="left-to-right" evidence="13">
        <dbReference type="Rhea" id="RHEA:16990"/>
    </physiologicalReaction>
</comment>
<keyword evidence="5 17" id="KW-1015">Disulfide bond</keyword>
<evidence type="ECO:0000256" key="14">
    <source>
        <dbReference type="ARBA" id="ARBA00044106"/>
    </source>
</evidence>
<evidence type="ECO:0000256" key="15">
    <source>
        <dbReference type="ARBA" id="ARBA00044262"/>
    </source>
</evidence>
<dbReference type="PROSITE" id="PS00778">
    <property type="entry name" value="HIS_ACID_PHOSPHAT_2"/>
    <property type="match status" value="1"/>
</dbReference>
<dbReference type="GO" id="GO:0005576">
    <property type="term" value="C:extracellular region"/>
    <property type="evidence" value="ECO:0007669"/>
    <property type="project" value="UniProtKB-SubCell"/>
</dbReference>
<dbReference type="Gene3D" id="3.40.50.1240">
    <property type="entry name" value="Phosphoglycerate mutase-like"/>
    <property type="match status" value="1"/>
</dbReference>
<dbReference type="InterPro" id="IPR029033">
    <property type="entry name" value="His_PPase_superfam"/>
</dbReference>
<name>A0A8H6SE50_9AGAR</name>
<gene>
    <name evidence="18" type="ORF">MIND_00962400</name>
</gene>
<keyword evidence="3" id="KW-0964">Secreted</keyword>
<dbReference type="PIRSF" id="PIRSF000894">
    <property type="entry name" value="Acid_phosphatase"/>
    <property type="match status" value="1"/>
</dbReference>
<dbReference type="EMBL" id="JACAZF010000008">
    <property type="protein sequence ID" value="KAF7297292.1"/>
    <property type="molecule type" value="Genomic_DNA"/>
</dbReference>
<comment type="subunit">
    <text evidence="2">Monomer.</text>
</comment>
<dbReference type="InterPro" id="IPR016274">
    <property type="entry name" value="Histidine_acid_Pase_euk"/>
</dbReference>
<proteinExistence type="predicted"/>
<accession>A0A8H6SE50</accession>
<dbReference type="PROSITE" id="PS00616">
    <property type="entry name" value="HIS_ACID_PHOSPHAT_1"/>
    <property type="match status" value="1"/>
</dbReference>
<dbReference type="AlphaFoldDB" id="A0A8H6SE50"/>
<comment type="catalytic activity">
    <reaction evidence="11">
        <text>1D-myo-inositol 1,2,6-trisphosphate + H2O = 1D-myo-inositol 1,2-bisphosphate + phosphate</text>
        <dbReference type="Rhea" id="RHEA:77131"/>
        <dbReference type="ChEBI" id="CHEBI:15377"/>
        <dbReference type="ChEBI" id="CHEBI:43474"/>
        <dbReference type="ChEBI" id="CHEBI:195537"/>
        <dbReference type="ChEBI" id="CHEBI:195539"/>
    </reaction>
    <physiologicalReaction direction="left-to-right" evidence="11">
        <dbReference type="Rhea" id="RHEA:77132"/>
    </physiologicalReaction>
</comment>
<dbReference type="CDD" id="cd07061">
    <property type="entry name" value="HP_HAP_like"/>
    <property type="match status" value="1"/>
</dbReference>
<feature type="disulfide bond" evidence="17">
    <location>
        <begin position="60"/>
        <end position="398"/>
    </location>
</feature>
<feature type="disulfide bond" evidence="17">
    <location>
        <begin position="437"/>
        <end position="449"/>
    </location>
</feature>
<keyword evidence="4" id="KW-0378">Hydrolase</keyword>
<keyword evidence="19" id="KW-1185">Reference proteome</keyword>
<comment type="caution">
    <text evidence="18">The sequence shown here is derived from an EMBL/GenBank/DDBJ whole genome shotgun (WGS) entry which is preliminary data.</text>
</comment>
<feature type="active site" description="Proton donor" evidence="16">
    <location>
        <position position="347"/>
    </location>
</feature>
<protein>
    <recommendedName>
        <fullName evidence="14">Phytase A</fullName>
    </recommendedName>
    <alternativeName>
        <fullName evidence="15">Histidine acid phosphatase phyA</fullName>
    </alternativeName>
    <alternativeName>
        <fullName evidence="8">Myo-inositol hexakisphosphate phosphohydrolase A</fullName>
    </alternativeName>
    <alternativeName>
        <fullName evidence="7">Myo-inositol-hexaphosphate 3-phosphohydrolase A</fullName>
    </alternativeName>
</protein>
<evidence type="ECO:0000256" key="7">
    <source>
        <dbReference type="ARBA" id="ARBA00041857"/>
    </source>
</evidence>
<evidence type="ECO:0000256" key="9">
    <source>
        <dbReference type="ARBA" id="ARBA00043670"/>
    </source>
</evidence>
<sequence length="474" mass="53157">MFRALTELWAVLPTFIPFLRPQIPLLSPAHDLSRFAIEHSWGVYSPFHATEDYPPIPEGCDIDQVNILHRHGARLPSESQTEDILSGVTKLLGVDEYTDERLDFLHTFHYPLGENLLVPLGALQSQQSGATAFHRYKHLLSEDDLPFIRASGMSRVVDSALNWTAGFAAASEQKHTPRLSVIISEAGNDTLQDNNCPNAASSHKEMREWLEVYAPPITSRLNSWAPGASLTHEDIHGLMMLCAFHTVASVVPEDFESGKALPYSPFCDLFESREFESFAYSSDVDRYYSTGYGGRLGKVQGVGYVNELLARLTRSPVSDQTCTNTTLDSHYATFPLDRTIYADFTHDAPLIAVFNAIGLFPTPSFPTRPRGGPDSMRDWRTSRIMTFSSRMVVEKLECQPQASSADPTEDLKKHKKKRTKKFIRVLVNEVQQPLEFCGAPTSGPLHGLCEFDAFLESQMYSRNHGEGDWDKCFE</sequence>
<evidence type="ECO:0000256" key="4">
    <source>
        <dbReference type="ARBA" id="ARBA00022801"/>
    </source>
</evidence>
<evidence type="ECO:0000256" key="16">
    <source>
        <dbReference type="PIRSR" id="PIRSR000894-1"/>
    </source>
</evidence>
<dbReference type="SUPFAM" id="SSF53254">
    <property type="entry name" value="Phosphoglycerate mutase-like"/>
    <property type="match status" value="1"/>
</dbReference>
<feature type="disulfide bond" evidence="17">
    <location>
        <begin position="196"/>
        <end position="472"/>
    </location>
</feature>
<evidence type="ECO:0000256" key="2">
    <source>
        <dbReference type="ARBA" id="ARBA00011245"/>
    </source>
</evidence>
<dbReference type="InterPro" id="IPR033379">
    <property type="entry name" value="Acid_Pase_AS"/>
</dbReference>
<evidence type="ECO:0000313" key="18">
    <source>
        <dbReference type="EMBL" id="KAF7297292.1"/>
    </source>
</evidence>
<dbReference type="InterPro" id="IPR000560">
    <property type="entry name" value="His_Pase_clade-2"/>
</dbReference>
<evidence type="ECO:0000256" key="3">
    <source>
        <dbReference type="ARBA" id="ARBA00022525"/>
    </source>
</evidence>
<evidence type="ECO:0000256" key="10">
    <source>
        <dbReference type="ARBA" id="ARBA00043675"/>
    </source>
</evidence>
<evidence type="ECO:0000256" key="1">
    <source>
        <dbReference type="ARBA" id="ARBA00004613"/>
    </source>
</evidence>
<dbReference type="PANTHER" id="PTHR20963:SF24">
    <property type="entry name" value="3-PHYTASE B"/>
    <property type="match status" value="1"/>
</dbReference>
<evidence type="ECO:0000256" key="11">
    <source>
        <dbReference type="ARBA" id="ARBA00043721"/>
    </source>
</evidence>
<keyword evidence="6" id="KW-0325">Glycoprotein</keyword>
<dbReference type="GO" id="GO:0016158">
    <property type="term" value="F:inositol hexakisphosphate 3-phosphatase activity"/>
    <property type="evidence" value="ECO:0007669"/>
    <property type="project" value="UniProtKB-EC"/>
</dbReference>
<evidence type="ECO:0000256" key="6">
    <source>
        <dbReference type="ARBA" id="ARBA00023180"/>
    </source>
</evidence>
<dbReference type="GeneID" id="59348755"/>
<evidence type="ECO:0000313" key="19">
    <source>
        <dbReference type="Proteomes" id="UP000636479"/>
    </source>
</evidence>
<dbReference type="PANTHER" id="PTHR20963">
    <property type="entry name" value="MULTIPLE INOSITOL POLYPHOSPHATE PHOSPHATASE-RELATED"/>
    <property type="match status" value="1"/>
</dbReference>
<comment type="catalytic activity">
    <reaction evidence="10">
        <text>1D-myo-inositol 1,2-bisphosphate + H2O = 1D-myo-inositol 2-phosphate + phosphate</text>
        <dbReference type="Rhea" id="RHEA:77135"/>
        <dbReference type="ChEBI" id="CHEBI:15377"/>
        <dbReference type="ChEBI" id="CHEBI:43474"/>
        <dbReference type="ChEBI" id="CHEBI:84142"/>
        <dbReference type="ChEBI" id="CHEBI:195539"/>
    </reaction>
    <physiologicalReaction direction="left-to-right" evidence="10">
        <dbReference type="Rhea" id="RHEA:77136"/>
    </physiologicalReaction>
</comment>
<dbReference type="GO" id="GO:0003993">
    <property type="term" value="F:acid phosphatase activity"/>
    <property type="evidence" value="ECO:0007669"/>
    <property type="project" value="TreeGrafter"/>
</dbReference>
<evidence type="ECO:0000256" key="5">
    <source>
        <dbReference type="ARBA" id="ARBA00023157"/>
    </source>
</evidence>
<dbReference type="RefSeq" id="XP_037217651.1">
    <property type="nucleotide sequence ID" value="XM_037366239.1"/>
</dbReference>
<evidence type="ECO:0000256" key="8">
    <source>
        <dbReference type="ARBA" id="ARBA00042300"/>
    </source>
</evidence>
<comment type="catalytic activity">
    <reaction evidence="9">
        <text>1D-myo-inositol 1,2,5,6-tetrakisphosphate + H2O = 1D-myo-inositol 1,2,6-trisphosphate + phosphate</text>
        <dbReference type="Rhea" id="RHEA:77119"/>
        <dbReference type="ChEBI" id="CHEBI:15377"/>
        <dbReference type="ChEBI" id="CHEBI:43474"/>
        <dbReference type="ChEBI" id="CHEBI:195535"/>
        <dbReference type="ChEBI" id="CHEBI:195537"/>
    </reaction>
    <physiologicalReaction direction="left-to-right" evidence="9">
        <dbReference type="Rhea" id="RHEA:77120"/>
    </physiologicalReaction>
</comment>
<feature type="disulfide bond" evidence="17">
    <location>
        <begin position="242"/>
        <end position="267"/>
    </location>
</feature>